<dbReference type="PANTHER" id="PTHR43308">
    <property type="entry name" value="OUTER MEMBRANE PROTEIN ALPHA-RELATED"/>
    <property type="match status" value="1"/>
</dbReference>
<name>A0A1R1BVA3_PAEAM</name>
<dbReference type="PROSITE" id="PS51272">
    <property type="entry name" value="SLH"/>
    <property type="match status" value="2"/>
</dbReference>
<gene>
    <name evidence="4" type="ORF">BK131_14100</name>
</gene>
<dbReference type="OrthoDB" id="9807519at2"/>
<feature type="compositionally biased region" description="Low complexity" evidence="1">
    <location>
        <begin position="754"/>
        <end position="767"/>
    </location>
</feature>
<dbReference type="Proteomes" id="UP000187134">
    <property type="component" value="Unassembled WGS sequence"/>
</dbReference>
<protein>
    <recommendedName>
        <fullName evidence="3">SLH domain-containing protein</fullName>
    </recommendedName>
</protein>
<dbReference type="AlphaFoldDB" id="A0A1R1BVA3"/>
<feature type="domain" description="SLH" evidence="3">
    <location>
        <begin position="1115"/>
        <end position="1178"/>
    </location>
</feature>
<evidence type="ECO:0000259" key="3">
    <source>
        <dbReference type="PROSITE" id="PS51272"/>
    </source>
</evidence>
<evidence type="ECO:0000313" key="4">
    <source>
        <dbReference type="EMBL" id="OMF13793.1"/>
    </source>
</evidence>
<dbReference type="InterPro" id="IPR001119">
    <property type="entry name" value="SLH_dom"/>
</dbReference>
<feature type="compositionally biased region" description="Low complexity" evidence="1">
    <location>
        <begin position="730"/>
        <end position="746"/>
    </location>
</feature>
<dbReference type="EMBL" id="MRTJ01000004">
    <property type="protein sequence ID" value="OMF13793.1"/>
    <property type="molecule type" value="Genomic_DNA"/>
</dbReference>
<dbReference type="RefSeq" id="WP_076332118.1">
    <property type="nucleotide sequence ID" value="NZ_MRTJ01000004.1"/>
</dbReference>
<keyword evidence="2" id="KW-0732">Signal</keyword>
<reference evidence="4 5" key="1">
    <citation type="submission" date="2016-11" db="EMBL/GenBank/DDBJ databases">
        <title>Paenibacillus species isolates.</title>
        <authorList>
            <person name="Beno S.M."/>
        </authorList>
    </citation>
    <scope>NUCLEOTIDE SEQUENCE [LARGE SCALE GENOMIC DNA]</scope>
    <source>
        <strain evidence="4 5">FSL H8-0246</strain>
    </source>
</reference>
<comment type="caution">
    <text evidence="4">The sequence shown here is derived from an EMBL/GenBank/DDBJ whole genome shotgun (WGS) entry which is preliminary data.</text>
</comment>
<dbReference type="Pfam" id="PF00395">
    <property type="entry name" value="SLH"/>
    <property type="match status" value="3"/>
</dbReference>
<sequence>MNYRKIISLMLILVLVAPWLAPAAKVSAGGSSPVPGNNGLITVKLTDDNNIEVRWGAGFSDTTETRNLKYQVFVSNTSNLNNMTEIRDNLEYGDEDWVLGSASNDDTFSKIFQGLDTSETLYYNVMVVDQDDMEASYQMKSFNPNTQLSPLEQFNNVKERKVLDHYTDFIPEVMELFSNKDFLADPDFESLSEDEQYEIAEYMLKESSPPASSRYESKEQVQYVVQLALQARNLPREIGGLDSREVLDAFFNKQAERLQLQFHSHEEDNEYYERIHYYLDSSEIERRMAAFRYERKLTGNLDISQILDYTKSSLDDTPFINKVETLGDMEDVLQDMYDIQTGIEAYNADEENQEYSLRLFPLDISKWDSLINEEREQLADHMLNERPLGGYASFEEIQTAFNKFFPDDNDSDPLTALNAAKSNSNRDTMRVAMENPALGITLPAGYDTLTPQVKEFIAGFLIRYAEKDFKNKDQVQYMIELGVLVQSLWEQNELTALENTLDAFAQKLKDASNYFNDQQANEFSTYGKDYLKRTNEIDKNVFAYRFLYSIAYEKLEGYYQGDIVEPMIVLYLFTESYQSIDKATKLIPMNQWLEDAMNVQIDAEHFFEKYEFDLTGALDVSKRAELSSEDRKELAEWMLTEQDSYETVGNLQYVFNRFFTAPNVKGNDINNTLTGLDSTMEISFDDKLHWIDVASIQKTDFSGNKTVWVRHKAVSDELPGRAIKIVFTQNGDSNTDNGNGSTPNPGGNTGGGSSTTTPVTSTPAPTTKQEQIVVDVNGANGTNLTKTPITRTTETNGTIKDLVKMTEAIAKESVEKAKQLNMNTARIVIPDTKDAVSETRIELPKAAVKALNDGSLKLEISTENAIISVPTNSIAGFDQDLYFHAVPLKKESERKEVEERAKKEQLIQQIAPNTNVRVLARPVEIETNMQSREVTLTLPLRDSLPTDPAARQQALDNLAIYIEHSDGTKELIQGKLVKLADNSEGIEFTVTKFSTFTLVVVDGLKASQSAHSPYIQGFGTDFRPDAFVTRAQMAAMLARNLPTEVAGSANSVSYKDVSATHWATSDIQKAQSAGVMNGMSNTQFAPEGSITRAQMATIAYRWMQQQASNTTVNGPAVSFTDVSADLWAAEAIVYVQSAGLMVGYNDGTFKPDSKLTRAEAVKVLNVLFNRTPLTGAVTPTFSDVPATHWAYADIEAAAQ</sequence>
<evidence type="ECO:0000313" key="5">
    <source>
        <dbReference type="Proteomes" id="UP000187134"/>
    </source>
</evidence>
<accession>A0A1R1BVA3</accession>
<organism evidence="4 5">
    <name type="scientific">Paenibacillus amylolyticus</name>
    <dbReference type="NCBI Taxonomy" id="1451"/>
    <lineage>
        <taxon>Bacteria</taxon>
        <taxon>Bacillati</taxon>
        <taxon>Bacillota</taxon>
        <taxon>Bacilli</taxon>
        <taxon>Bacillales</taxon>
        <taxon>Paenibacillaceae</taxon>
        <taxon>Paenibacillus</taxon>
    </lineage>
</organism>
<feature type="region of interest" description="Disordered" evidence="1">
    <location>
        <begin position="728"/>
        <end position="769"/>
    </location>
</feature>
<feature type="domain" description="SLH" evidence="3">
    <location>
        <begin position="1050"/>
        <end position="1113"/>
    </location>
</feature>
<evidence type="ECO:0000256" key="1">
    <source>
        <dbReference type="SAM" id="MobiDB-lite"/>
    </source>
</evidence>
<proteinExistence type="predicted"/>
<feature type="signal peptide" evidence="2">
    <location>
        <begin position="1"/>
        <end position="23"/>
    </location>
</feature>
<feature type="chain" id="PRO_5011960777" description="SLH domain-containing protein" evidence="2">
    <location>
        <begin position="24"/>
        <end position="1199"/>
    </location>
</feature>
<dbReference type="InterPro" id="IPR051465">
    <property type="entry name" value="Cell_Envelope_Struct_Comp"/>
</dbReference>
<evidence type="ECO:0000256" key="2">
    <source>
        <dbReference type="SAM" id="SignalP"/>
    </source>
</evidence>